<evidence type="ECO:0008006" key="3">
    <source>
        <dbReference type="Google" id="ProtNLM"/>
    </source>
</evidence>
<name>A0AA37US54_9PEZI</name>
<sequence>MICVFLRGGTYTGVVSHPAPTDPPIGDGFARVTVDPPDDAEVARGWTLNSVTWHVFEGADTCMTICVRGGNTSAPFRTVNPSLGGSGSCITALRPGTAVCVEPSYGWNITAAEPTSGSRLRMGMADLQGVSEAASLSESLATVATGNLIEKMQRHG</sequence>
<protein>
    <recommendedName>
        <fullName evidence="3">LysM domain-containing protein</fullName>
    </recommendedName>
</protein>
<dbReference type="InterPro" id="IPR036779">
    <property type="entry name" value="LysM_dom_sf"/>
</dbReference>
<accession>A0AA37US54</accession>
<proteinExistence type="predicted"/>
<reference evidence="1 2" key="1">
    <citation type="submission" date="2022-03" db="EMBL/GenBank/DDBJ databases">
        <title>Genome data of Colletotrichum spp.</title>
        <authorList>
            <person name="Utami Y.D."/>
            <person name="Hiruma K."/>
        </authorList>
    </citation>
    <scope>NUCLEOTIDE SEQUENCE [LARGE SCALE GENOMIC DNA]</scope>
    <source>
        <strain evidence="1 2">MAFF 239500</strain>
    </source>
</reference>
<organism evidence="1 2">
    <name type="scientific">Colletotrichum spaethianum</name>
    <dbReference type="NCBI Taxonomy" id="700344"/>
    <lineage>
        <taxon>Eukaryota</taxon>
        <taxon>Fungi</taxon>
        <taxon>Dikarya</taxon>
        <taxon>Ascomycota</taxon>
        <taxon>Pezizomycotina</taxon>
        <taxon>Sordariomycetes</taxon>
        <taxon>Hypocreomycetidae</taxon>
        <taxon>Glomerellales</taxon>
        <taxon>Glomerellaceae</taxon>
        <taxon>Colletotrichum</taxon>
        <taxon>Colletotrichum spaethianum species complex</taxon>
    </lineage>
</organism>
<evidence type="ECO:0000313" key="1">
    <source>
        <dbReference type="EMBL" id="GKT51992.1"/>
    </source>
</evidence>
<comment type="caution">
    <text evidence="1">The sequence shown here is derived from an EMBL/GenBank/DDBJ whole genome shotgun (WGS) entry which is preliminary data.</text>
</comment>
<evidence type="ECO:0000313" key="2">
    <source>
        <dbReference type="Proteomes" id="UP001055115"/>
    </source>
</evidence>
<dbReference type="AlphaFoldDB" id="A0AA37US54"/>
<dbReference type="EMBL" id="BQXU01000058">
    <property type="protein sequence ID" value="GKT51992.1"/>
    <property type="molecule type" value="Genomic_DNA"/>
</dbReference>
<dbReference type="Proteomes" id="UP001055115">
    <property type="component" value="Unassembled WGS sequence"/>
</dbReference>
<keyword evidence="2" id="KW-1185">Reference proteome</keyword>
<dbReference type="Gene3D" id="3.10.350.10">
    <property type="entry name" value="LysM domain"/>
    <property type="match status" value="1"/>
</dbReference>
<dbReference type="GeneID" id="73332975"/>
<dbReference type="RefSeq" id="XP_049134342.1">
    <property type="nucleotide sequence ID" value="XM_049278385.1"/>
</dbReference>
<gene>
    <name evidence="1" type="ORF">ColSpa_12173</name>
</gene>